<sequence length="241" mass="26797">MIGRKPATQRDGKPGNKDLVKHFRNVIACTSMPYKPSIDELHQFLEFQLPKQWAPVFGELALGPHRKQQNSASLQFSFMGTKLYVNTTPVYADKKPVTGLRLYLEGKRGNCLAIHLQHLSSLPKTFQFEDRACASVSDPLSERRYYEKIQWKNFSHVCTAPVECDEGVSILTGAKAIKQPESPGLGQKSGIISTLISTHFTGAKKQAPQPTEVNINSALLPGALQCPAKLQYSCGLWTQQR</sequence>
<evidence type="ECO:0000313" key="2">
    <source>
        <dbReference type="Proteomes" id="UP000436088"/>
    </source>
</evidence>
<dbReference type="PANTHER" id="PTHR33199:SF6">
    <property type="entry name" value="MACPF DOMAIN PROTEIN"/>
    <property type="match status" value="1"/>
</dbReference>
<dbReference type="GO" id="GO:0005886">
    <property type="term" value="C:plasma membrane"/>
    <property type="evidence" value="ECO:0007669"/>
    <property type="project" value="TreeGrafter"/>
</dbReference>
<dbReference type="EMBL" id="VEPZ02001525">
    <property type="protein sequence ID" value="KAE8669535.1"/>
    <property type="molecule type" value="Genomic_DNA"/>
</dbReference>
<proteinExistence type="predicted"/>
<comment type="caution">
    <text evidence="1">The sequence shown here is derived from an EMBL/GenBank/DDBJ whole genome shotgun (WGS) entry which is preliminary data.</text>
</comment>
<gene>
    <name evidence="1" type="ORF">F3Y22_tig00112231pilonHSYRG00242</name>
</gene>
<dbReference type="Proteomes" id="UP000436088">
    <property type="component" value="Unassembled WGS sequence"/>
</dbReference>
<organism evidence="1 2">
    <name type="scientific">Hibiscus syriacus</name>
    <name type="common">Rose of Sharon</name>
    <dbReference type="NCBI Taxonomy" id="106335"/>
    <lineage>
        <taxon>Eukaryota</taxon>
        <taxon>Viridiplantae</taxon>
        <taxon>Streptophyta</taxon>
        <taxon>Embryophyta</taxon>
        <taxon>Tracheophyta</taxon>
        <taxon>Spermatophyta</taxon>
        <taxon>Magnoliopsida</taxon>
        <taxon>eudicotyledons</taxon>
        <taxon>Gunneridae</taxon>
        <taxon>Pentapetalae</taxon>
        <taxon>rosids</taxon>
        <taxon>malvids</taxon>
        <taxon>Malvales</taxon>
        <taxon>Malvaceae</taxon>
        <taxon>Malvoideae</taxon>
        <taxon>Hibiscus</taxon>
    </lineage>
</organism>
<keyword evidence="2" id="KW-1185">Reference proteome</keyword>
<accession>A0A6A2XRP0</accession>
<reference evidence="1" key="1">
    <citation type="submission" date="2019-09" db="EMBL/GenBank/DDBJ databases">
        <title>Draft genome information of white flower Hibiscus syriacus.</title>
        <authorList>
            <person name="Kim Y.-M."/>
        </authorList>
    </citation>
    <scope>NUCLEOTIDE SEQUENCE [LARGE SCALE GENOMIC DNA]</scope>
    <source>
        <strain evidence="1">YM2019G1</strain>
    </source>
</reference>
<dbReference type="GO" id="GO:0009626">
    <property type="term" value="P:plant-type hypersensitive response"/>
    <property type="evidence" value="ECO:0007669"/>
    <property type="project" value="TreeGrafter"/>
</dbReference>
<evidence type="ECO:0000313" key="1">
    <source>
        <dbReference type="EMBL" id="KAE8669535.1"/>
    </source>
</evidence>
<dbReference type="GO" id="GO:2000031">
    <property type="term" value="P:regulation of salicylic acid mediated signaling pathway"/>
    <property type="evidence" value="ECO:0007669"/>
    <property type="project" value="InterPro"/>
</dbReference>
<dbReference type="InterPro" id="IPR044663">
    <property type="entry name" value="CAD1/NSL1-like"/>
</dbReference>
<name>A0A6A2XRP0_HIBSY</name>
<protein>
    <submittedName>
        <fullName evidence="1">MACPF domain-containing protein</fullName>
    </submittedName>
</protein>
<dbReference type="PANTHER" id="PTHR33199">
    <property type="entry name" value="MACPF DOMAIN-CONTAINING PROTEIN CAD1"/>
    <property type="match status" value="1"/>
</dbReference>
<dbReference type="AlphaFoldDB" id="A0A6A2XRP0"/>